<dbReference type="Proteomes" id="UP000683246">
    <property type="component" value="Chromosome"/>
</dbReference>
<dbReference type="PANTHER" id="PTHR11476">
    <property type="entry name" value="HISTIDYL-TRNA SYNTHETASE"/>
    <property type="match status" value="1"/>
</dbReference>
<dbReference type="Gene3D" id="3.30.930.10">
    <property type="entry name" value="Bira Bifunctional Protein, Domain 2"/>
    <property type="match status" value="1"/>
</dbReference>
<accession>A0A8J8MPN4</accession>
<sequence>MFISGSKEWMGKNAHTFLSIRTVLEKKLLSLDFDYFYGGIISKRSIYENHLHILGANFPEIFIDFLFRDKSYILSPEYTFRVYEYLHRNNLLNTENKIFYSQEMMRNESHKDIEEGKTFSFWQIGYEVFGQDDTALSIESIKTLYRCLQGLPLEDYYFRVTNKQIFKGLCQQYGVDNMLDVSMLIDRCHEDGDRFYKKFTKQGGNPAFAKKLRYLMKLSGERRLTFDILRKTVDDASALDAIDHLKIIYDTFSKICGKESIVLVPYMPKTWDAYTTIIYDARVPGYDKAIAGGGNLLIDPSNPNCTHSGAGIGVTRIAEYLITKGYSIESIESAS</sequence>
<organism evidence="2 3">
    <name type="scientific">Vallitalea pronyensis</name>
    <dbReference type="NCBI Taxonomy" id="1348613"/>
    <lineage>
        <taxon>Bacteria</taxon>
        <taxon>Bacillati</taxon>
        <taxon>Bacillota</taxon>
        <taxon>Clostridia</taxon>
        <taxon>Lachnospirales</taxon>
        <taxon>Vallitaleaceae</taxon>
        <taxon>Vallitalea</taxon>
    </lineage>
</organism>
<dbReference type="SUPFAM" id="SSF55681">
    <property type="entry name" value="Class II aaRS and biotin synthetases"/>
    <property type="match status" value="1"/>
</dbReference>
<dbReference type="Pfam" id="PF13393">
    <property type="entry name" value="tRNA-synt_His"/>
    <property type="match status" value="1"/>
</dbReference>
<keyword evidence="3" id="KW-1185">Reference proteome</keyword>
<dbReference type="KEGG" id="vpy:HZI73_24745"/>
<reference evidence="2" key="1">
    <citation type="submission" date="2020-07" db="EMBL/GenBank/DDBJ databases">
        <title>Vallitalea pronyensis genome.</title>
        <authorList>
            <person name="Postec A."/>
        </authorList>
    </citation>
    <scope>NUCLEOTIDE SEQUENCE</scope>
    <source>
        <strain evidence="2">FatNI3</strain>
    </source>
</reference>
<dbReference type="InterPro" id="IPR041715">
    <property type="entry name" value="HisRS-like_core"/>
</dbReference>
<gene>
    <name evidence="2" type="ORF">HZI73_24745</name>
</gene>
<evidence type="ECO:0000313" key="3">
    <source>
        <dbReference type="Proteomes" id="UP000683246"/>
    </source>
</evidence>
<dbReference type="PANTHER" id="PTHR11476:SF7">
    <property type="entry name" value="HISTIDINE--TRNA LIGASE"/>
    <property type="match status" value="1"/>
</dbReference>
<dbReference type="GO" id="GO:0016757">
    <property type="term" value="F:glycosyltransferase activity"/>
    <property type="evidence" value="ECO:0007669"/>
    <property type="project" value="UniProtKB-KW"/>
</dbReference>
<dbReference type="GO" id="GO:0140096">
    <property type="term" value="F:catalytic activity, acting on a protein"/>
    <property type="evidence" value="ECO:0007669"/>
    <property type="project" value="UniProtKB-ARBA"/>
</dbReference>
<dbReference type="RefSeq" id="WP_212696010.1">
    <property type="nucleotide sequence ID" value="NZ_CP058649.1"/>
</dbReference>
<dbReference type="InterPro" id="IPR045864">
    <property type="entry name" value="aa-tRNA-synth_II/BPL/LPL"/>
</dbReference>
<evidence type="ECO:0000259" key="1">
    <source>
        <dbReference type="Pfam" id="PF13393"/>
    </source>
</evidence>
<proteinExistence type="predicted"/>
<keyword evidence="2" id="KW-0328">Glycosyltransferase</keyword>
<protein>
    <submittedName>
        <fullName evidence="2">ATP phosphoribosyltransferase regulatory subunit</fullName>
    </submittedName>
</protein>
<keyword evidence="2" id="KW-0808">Transferase</keyword>
<feature type="domain" description="Class II Histidinyl-tRNA synthetase (HisRS)-like catalytic core" evidence="1">
    <location>
        <begin position="75"/>
        <end position="294"/>
    </location>
</feature>
<evidence type="ECO:0000313" key="2">
    <source>
        <dbReference type="EMBL" id="QUI25309.1"/>
    </source>
</evidence>
<name>A0A8J8MPN4_9FIRM</name>
<dbReference type="EMBL" id="CP058649">
    <property type="protein sequence ID" value="QUI25309.1"/>
    <property type="molecule type" value="Genomic_DNA"/>
</dbReference>
<dbReference type="AlphaFoldDB" id="A0A8J8MPN4"/>